<keyword evidence="1" id="KW-1133">Transmembrane helix</keyword>
<keyword evidence="1" id="KW-0472">Membrane</keyword>
<dbReference type="AlphaFoldDB" id="A0A9P1G7L1"/>
<reference evidence="4" key="2">
    <citation type="submission" date="2024-04" db="EMBL/GenBank/DDBJ databases">
        <authorList>
            <person name="Chen Y."/>
            <person name="Shah S."/>
            <person name="Dougan E. K."/>
            <person name="Thang M."/>
            <person name="Chan C."/>
        </authorList>
    </citation>
    <scope>NUCLEOTIDE SEQUENCE [LARGE SCALE GENOMIC DNA]</scope>
</reference>
<proteinExistence type="predicted"/>
<dbReference type="EMBL" id="CAMXCT020002747">
    <property type="protein sequence ID" value="CAL1153567.1"/>
    <property type="molecule type" value="Genomic_DNA"/>
</dbReference>
<dbReference type="EMBL" id="CAMXCT030005468">
    <property type="protein sequence ID" value="CAL4799767.1"/>
    <property type="molecule type" value="Genomic_DNA"/>
</dbReference>
<evidence type="ECO:0000313" key="2">
    <source>
        <dbReference type="EMBL" id="CAI4000192.1"/>
    </source>
</evidence>
<dbReference type="EMBL" id="CAMXCT020005468">
    <property type="protein sequence ID" value="CAL1165830.1"/>
    <property type="molecule type" value="Genomic_DNA"/>
</dbReference>
<evidence type="ECO:0000313" key="4">
    <source>
        <dbReference type="EMBL" id="CAL1153567.1"/>
    </source>
</evidence>
<protein>
    <submittedName>
        <fullName evidence="2">Uncharacterized protein</fullName>
    </submittedName>
</protein>
<dbReference type="EMBL" id="CAMXCT010002747">
    <property type="protein sequence ID" value="CAI4000192.1"/>
    <property type="molecule type" value="Genomic_DNA"/>
</dbReference>
<feature type="transmembrane region" description="Helical" evidence="1">
    <location>
        <begin position="21"/>
        <end position="38"/>
    </location>
</feature>
<name>A0A9P1G7L1_9DINO</name>
<dbReference type="EMBL" id="CAMXCT010005468">
    <property type="protein sequence ID" value="CAI4012455.1"/>
    <property type="molecule type" value="Genomic_DNA"/>
</dbReference>
<dbReference type="Proteomes" id="UP001152797">
    <property type="component" value="Unassembled WGS sequence"/>
</dbReference>
<comment type="caution">
    <text evidence="2">The sequence shown here is derived from an EMBL/GenBank/DDBJ whole genome shotgun (WGS) entry which is preliminary data.</text>
</comment>
<evidence type="ECO:0000313" key="5">
    <source>
        <dbReference type="Proteomes" id="UP001152797"/>
    </source>
</evidence>
<reference evidence="2" key="1">
    <citation type="submission" date="2022-10" db="EMBL/GenBank/DDBJ databases">
        <authorList>
            <person name="Chen Y."/>
            <person name="Dougan E. K."/>
            <person name="Chan C."/>
            <person name="Rhodes N."/>
            <person name="Thang M."/>
        </authorList>
    </citation>
    <scope>NUCLEOTIDE SEQUENCE</scope>
</reference>
<dbReference type="OrthoDB" id="469772at2759"/>
<dbReference type="EMBL" id="CAMXCT030002747">
    <property type="protein sequence ID" value="CAL4787504.1"/>
    <property type="molecule type" value="Genomic_DNA"/>
</dbReference>
<gene>
    <name evidence="2" type="ORF">C1SCF055_LOCUS26328</name>
    <name evidence="3" type="ORF">C1SCF055_LOCUS37516</name>
</gene>
<organism evidence="2">
    <name type="scientific">Cladocopium goreaui</name>
    <dbReference type="NCBI Taxonomy" id="2562237"/>
    <lineage>
        <taxon>Eukaryota</taxon>
        <taxon>Sar</taxon>
        <taxon>Alveolata</taxon>
        <taxon>Dinophyceae</taxon>
        <taxon>Suessiales</taxon>
        <taxon>Symbiodiniaceae</taxon>
        <taxon>Cladocopium</taxon>
    </lineage>
</organism>
<evidence type="ECO:0000256" key="1">
    <source>
        <dbReference type="SAM" id="Phobius"/>
    </source>
</evidence>
<evidence type="ECO:0000313" key="3">
    <source>
        <dbReference type="EMBL" id="CAI4012455.1"/>
    </source>
</evidence>
<accession>A0A9P1G7L1</accession>
<sequence length="105" mass="11852">MGFRKIRKRLHFQKRPLSVRATLLAILVLSLYGLTFLGDRPPKLVSTEEADRRREFGSQVARDVAVWMVLAFATAQTDLGPYLIYAGGFSVAFAVCYQIYLAKKP</sequence>
<feature type="transmembrane region" description="Helical" evidence="1">
    <location>
        <begin position="82"/>
        <end position="102"/>
    </location>
</feature>
<keyword evidence="1" id="KW-0812">Transmembrane</keyword>
<keyword evidence="5" id="KW-1185">Reference proteome</keyword>